<proteinExistence type="predicted"/>
<evidence type="ECO:0000256" key="1">
    <source>
        <dbReference type="SAM" id="Coils"/>
    </source>
</evidence>
<feature type="non-terminal residue" evidence="3">
    <location>
        <position position="173"/>
    </location>
</feature>
<evidence type="ECO:0000313" key="5">
    <source>
        <dbReference type="Proteomes" id="UP000663887"/>
    </source>
</evidence>
<keyword evidence="1" id="KW-0175">Coiled coil</keyword>
<accession>A0A816TM62</accession>
<dbReference type="Proteomes" id="UP000663842">
    <property type="component" value="Unassembled WGS sequence"/>
</dbReference>
<evidence type="ECO:0000313" key="4">
    <source>
        <dbReference type="EMBL" id="CAF4203639.1"/>
    </source>
</evidence>
<evidence type="ECO:0000256" key="2">
    <source>
        <dbReference type="SAM" id="MobiDB-lite"/>
    </source>
</evidence>
<feature type="compositionally biased region" description="Low complexity" evidence="2">
    <location>
        <begin position="153"/>
        <end position="166"/>
    </location>
</feature>
<feature type="coiled-coil region" evidence="1">
    <location>
        <begin position="1"/>
        <end position="77"/>
    </location>
</feature>
<dbReference type="EMBL" id="CAJOBF010006342">
    <property type="protein sequence ID" value="CAF4203639.1"/>
    <property type="molecule type" value="Genomic_DNA"/>
</dbReference>
<dbReference type="AlphaFoldDB" id="A0A816TM62"/>
<gene>
    <name evidence="4" type="ORF">UXM345_LOCUS28147</name>
    <name evidence="3" type="ORF">XDN619_LOCUS18357</name>
</gene>
<reference evidence="3" key="1">
    <citation type="submission" date="2021-02" db="EMBL/GenBank/DDBJ databases">
        <authorList>
            <person name="Nowell W R."/>
        </authorList>
    </citation>
    <scope>NUCLEOTIDE SEQUENCE</scope>
</reference>
<sequence length="173" mass="19200">MQTLSAQFSRLNQEKDSLEHNYQYVSGLKDQAYNEIQNASARQIDLEQEIIDANAEKQRLIDMANDEKQQLAAAEAQRIKNEKYTLTKLQGAYLAMPRSTKDIVVAILAEHNLTITNTDSVSLELAITSAELAAELRDKRVKDELSKRGIPLSPSGTTSTSTATTSNAHTIYT</sequence>
<feature type="region of interest" description="Disordered" evidence="2">
    <location>
        <begin position="147"/>
        <end position="173"/>
    </location>
</feature>
<dbReference type="Proteomes" id="UP000663887">
    <property type="component" value="Unassembled WGS sequence"/>
</dbReference>
<comment type="caution">
    <text evidence="3">The sequence shown here is derived from an EMBL/GenBank/DDBJ whole genome shotgun (WGS) entry which is preliminary data.</text>
</comment>
<name>A0A816TM62_9BILA</name>
<dbReference type="EMBL" id="CAJNRG010007960">
    <property type="protein sequence ID" value="CAF2099565.1"/>
    <property type="molecule type" value="Genomic_DNA"/>
</dbReference>
<organism evidence="3 5">
    <name type="scientific">Rotaria magnacalcarata</name>
    <dbReference type="NCBI Taxonomy" id="392030"/>
    <lineage>
        <taxon>Eukaryota</taxon>
        <taxon>Metazoa</taxon>
        <taxon>Spiralia</taxon>
        <taxon>Gnathifera</taxon>
        <taxon>Rotifera</taxon>
        <taxon>Eurotatoria</taxon>
        <taxon>Bdelloidea</taxon>
        <taxon>Philodinida</taxon>
        <taxon>Philodinidae</taxon>
        <taxon>Rotaria</taxon>
    </lineage>
</organism>
<protein>
    <submittedName>
        <fullName evidence="3">Uncharacterized protein</fullName>
    </submittedName>
</protein>
<evidence type="ECO:0000313" key="3">
    <source>
        <dbReference type="EMBL" id="CAF2099565.1"/>
    </source>
</evidence>